<evidence type="ECO:0000313" key="5">
    <source>
        <dbReference type="EMBL" id="CAB5037138.1"/>
    </source>
</evidence>
<dbReference type="PANTHER" id="PTHR33542">
    <property type="entry name" value="SIROHYDROCHLORIN FERROCHELATASE, CHLOROPLASTIC"/>
    <property type="match status" value="1"/>
</dbReference>
<accession>A0A6J7C1M3</accession>
<dbReference type="InterPro" id="IPR002762">
    <property type="entry name" value="CbiX-like"/>
</dbReference>
<protein>
    <submittedName>
        <fullName evidence="3">Unannotated protein</fullName>
    </submittedName>
</protein>
<dbReference type="EMBL" id="CAFBIZ010000203">
    <property type="protein sequence ID" value="CAB4851896.1"/>
    <property type="molecule type" value="Genomic_DNA"/>
</dbReference>
<evidence type="ECO:0000256" key="2">
    <source>
        <dbReference type="ARBA" id="ARBA00023239"/>
    </source>
</evidence>
<dbReference type="EMBL" id="CAFBPU010000040">
    <property type="protein sequence ID" value="CAB5037138.1"/>
    <property type="molecule type" value="Genomic_DNA"/>
</dbReference>
<proteinExistence type="predicted"/>
<dbReference type="Gene3D" id="3.40.50.1400">
    <property type="match status" value="1"/>
</dbReference>
<evidence type="ECO:0000256" key="1">
    <source>
        <dbReference type="ARBA" id="ARBA00022723"/>
    </source>
</evidence>
<keyword evidence="1" id="KW-0479">Metal-binding</keyword>
<evidence type="ECO:0000313" key="4">
    <source>
        <dbReference type="EMBL" id="CAB4942238.1"/>
    </source>
</evidence>
<name>A0A6J7C1M3_9ZZZZ</name>
<dbReference type="GO" id="GO:0046872">
    <property type="term" value="F:metal ion binding"/>
    <property type="evidence" value="ECO:0007669"/>
    <property type="project" value="UniProtKB-KW"/>
</dbReference>
<dbReference type="InterPro" id="IPR050963">
    <property type="entry name" value="Sirohydro_Cobaltochel/CbiX"/>
</dbReference>
<organism evidence="3">
    <name type="scientific">freshwater metagenome</name>
    <dbReference type="NCBI Taxonomy" id="449393"/>
    <lineage>
        <taxon>unclassified sequences</taxon>
        <taxon>metagenomes</taxon>
        <taxon>ecological metagenomes</taxon>
    </lineage>
</organism>
<dbReference type="AlphaFoldDB" id="A0A6J7C1M3"/>
<dbReference type="GO" id="GO:0016829">
    <property type="term" value="F:lyase activity"/>
    <property type="evidence" value="ECO:0007669"/>
    <property type="project" value="UniProtKB-KW"/>
</dbReference>
<dbReference type="EMBL" id="CAFBND010000039">
    <property type="protein sequence ID" value="CAB4942238.1"/>
    <property type="molecule type" value="Genomic_DNA"/>
</dbReference>
<reference evidence="3" key="1">
    <citation type="submission" date="2020-05" db="EMBL/GenBank/DDBJ databases">
        <authorList>
            <person name="Chiriac C."/>
            <person name="Salcher M."/>
            <person name="Ghai R."/>
            <person name="Kavagutti S V."/>
        </authorList>
    </citation>
    <scope>NUCLEOTIDE SEQUENCE</scope>
</reference>
<dbReference type="SUPFAM" id="SSF53800">
    <property type="entry name" value="Chelatase"/>
    <property type="match status" value="2"/>
</dbReference>
<dbReference type="Pfam" id="PF01903">
    <property type="entry name" value="CbiX"/>
    <property type="match status" value="1"/>
</dbReference>
<sequence>MTRAVLLAHGSPDPRSGEVVRARAAALSRRLELPVAAAFLDHEQPDLASVVASGRGGDPDDHVVILPLLLSSAFHARVDVPAAVAALPVSSSRQVSLLDPLGHPAPLLDALLVRAAGPCVVVAAGTRVDDERDAFVAAVSASSQRTGIFALATFATGPGPRLEDVVPAGSATVIPWLLAPGRLLDAINSAATAHGCTHSGEGLLLEELMVAEIAARLGSAADKGLST</sequence>
<keyword evidence="2" id="KW-0456">Lyase</keyword>
<evidence type="ECO:0000313" key="3">
    <source>
        <dbReference type="EMBL" id="CAB4851896.1"/>
    </source>
</evidence>
<dbReference type="PANTHER" id="PTHR33542:SF5">
    <property type="entry name" value="FERROCHELATASE CHE1"/>
    <property type="match status" value="1"/>
</dbReference>
<gene>
    <name evidence="3" type="ORF">UFOPK3268_01402</name>
    <name evidence="4" type="ORF">UFOPK3752_01137</name>
    <name evidence="5" type="ORF">UFOPK4150_01758</name>
</gene>
<dbReference type="CDD" id="cd03416">
    <property type="entry name" value="CbiX_SirB_N"/>
    <property type="match status" value="1"/>
</dbReference>